<evidence type="ECO:0000256" key="1">
    <source>
        <dbReference type="SAM" id="MobiDB-lite"/>
    </source>
</evidence>
<dbReference type="EMBL" id="JAVRRT010000009">
    <property type="protein sequence ID" value="KAK5168702.1"/>
    <property type="molecule type" value="Genomic_DNA"/>
</dbReference>
<feature type="region of interest" description="Disordered" evidence="1">
    <location>
        <begin position="1"/>
        <end position="22"/>
    </location>
</feature>
<evidence type="ECO:0000313" key="3">
    <source>
        <dbReference type="Proteomes" id="UP001337655"/>
    </source>
</evidence>
<dbReference type="GeneID" id="89927351"/>
<dbReference type="AlphaFoldDB" id="A0AAV9P7A5"/>
<proteinExistence type="predicted"/>
<accession>A0AAV9P7A5</accession>
<name>A0AAV9P7A5_9PEZI</name>
<organism evidence="2 3">
    <name type="scientific">Saxophila tyrrhenica</name>
    <dbReference type="NCBI Taxonomy" id="1690608"/>
    <lineage>
        <taxon>Eukaryota</taxon>
        <taxon>Fungi</taxon>
        <taxon>Dikarya</taxon>
        <taxon>Ascomycota</taxon>
        <taxon>Pezizomycotina</taxon>
        <taxon>Dothideomycetes</taxon>
        <taxon>Dothideomycetidae</taxon>
        <taxon>Mycosphaerellales</taxon>
        <taxon>Extremaceae</taxon>
        <taxon>Saxophila</taxon>
    </lineage>
</organism>
<dbReference type="RefSeq" id="XP_064658168.1">
    <property type="nucleotide sequence ID" value="XM_064803253.1"/>
</dbReference>
<protein>
    <submittedName>
        <fullName evidence="2">Uncharacterized protein</fullName>
    </submittedName>
</protein>
<sequence>MHREHNNGADDAQSERQSSITDSRRIYVNRQARLQIQNRQFIDELCAPALEDVGNCIPATLLNTVLHGVVAATRLSDDTVEPFRQIISDRITSSQNFGNWRHDIDSECASMDDSRQVGLLALAIAHLVHQSRSARQTPREDLDVIWWMIHDALQSPVMQSAYLSVNRSAQGFLAIPLCSILDDGKIVILFRLHVWLPDGQRGAPGFEVHSHQPFAQSWVLAGRARNYAYEVKPSSDEEQATHARYALEWTSGAGLDTTYKTHQMSSKSVNTGEYVVAEPVSDSLNQNGSSYTVPAAAFHSTTVESDRLHATLFLFDGTQGFVKDAPVLGPKDAESNTQVRDAAGVSAVELATMVEEKRLNELFPSIMEFL</sequence>
<dbReference type="Proteomes" id="UP001337655">
    <property type="component" value="Unassembled WGS sequence"/>
</dbReference>
<comment type="caution">
    <text evidence="2">The sequence shown here is derived from an EMBL/GenBank/DDBJ whole genome shotgun (WGS) entry which is preliminary data.</text>
</comment>
<evidence type="ECO:0000313" key="2">
    <source>
        <dbReference type="EMBL" id="KAK5168702.1"/>
    </source>
</evidence>
<reference evidence="2 3" key="1">
    <citation type="submission" date="2023-08" db="EMBL/GenBank/DDBJ databases">
        <title>Black Yeasts Isolated from many extreme environments.</title>
        <authorList>
            <person name="Coleine C."/>
            <person name="Stajich J.E."/>
            <person name="Selbmann L."/>
        </authorList>
    </citation>
    <scope>NUCLEOTIDE SEQUENCE [LARGE SCALE GENOMIC DNA]</scope>
    <source>
        <strain evidence="2 3">CCFEE 5935</strain>
    </source>
</reference>
<keyword evidence="3" id="KW-1185">Reference proteome</keyword>
<gene>
    <name evidence="2" type="ORF">LTR77_006011</name>
</gene>